<dbReference type="SMART" id="SM00717">
    <property type="entry name" value="SANT"/>
    <property type="match status" value="2"/>
</dbReference>
<dbReference type="OrthoDB" id="2143914at2759"/>
<dbReference type="GO" id="GO:0000981">
    <property type="term" value="F:DNA-binding transcription factor activity, RNA polymerase II-specific"/>
    <property type="evidence" value="ECO:0007669"/>
    <property type="project" value="TreeGrafter"/>
</dbReference>
<dbReference type="GeneID" id="20086862"/>
<dbReference type="STRING" id="157072.A0A024TSG8"/>
<feature type="domain" description="Myb-like" evidence="3">
    <location>
        <begin position="70"/>
        <end position="121"/>
    </location>
</feature>
<dbReference type="PROSITE" id="PS50090">
    <property type="entry name" value="MYB_LIKE"/>
    <property type="match status" value="2"/>
</dbReference>
<proteinExistence type="predicted"/>
<evidence type="ECO:0000256" key="1">
    <source>
        <dbReference type="ARBA" id="ARBA00022737"/>
    </source>
</evidence>
<dbReference type="Pfam" id="PF13921">
    <property type="entry name" value="Myb_DNA-bind_6"/>
    <property type="match status" value="1"/>
</dbReference>
<protein>
    <submittedName>
        <fullName evidence="5">Uncharacterized protein</fullName>
    </submittedName>
</protein>
<dbReference type="InterPro" id="IPR050560">
    <property type="entry name" value="MYB_TF"/>
</dbReference>
<dbReference type="AlphaFoldDB" id="A0A024TSG8"/>
<organism evidence="5">
    <name type="scientific">Aphanomyces invadans</name>
    <dbReference type="NCBI Taxonomy" id="157072"/>
    <lineage>
        <taxon>Eukaryota</taxon>
        <taxon>Sar</taxon>
        <taxon>Stramenopiles</taxon>
        <taxon>Oomycota</taxon>
        <taxon>Saprolegniomycetes</taxon>
        <taxon>Saprolegniales</taxon>
        <taxon>Verrucalvaceae</taxon>
        <taxon>Aphanomyces</taxon>
    </lineage>
</organism>
<dbReference type="PANTHER" id="PTHR45614">
    <property type="entry name" value="MYB PROTEIN-RELATED"/>
    <property type="match status" value="1"/>
</dbReference>
<gene>
    <name evidence="5" type="ORF">H310_09812</name>
</gene>
<dbReference type="PROSITE" id="PS51294">
    <property type="entry name" value="HTH_MYB"/>
    <property type="match status" value="2"/>
</dbReference>
<dbReference type="Gene3D" id="1.10.10.60">
    <property type="entry name" value="Homeodomain-like"/>
    <property type="match status" value="2"/>
</dbReference>
<dbReference type="FunFam" id="1.10.10.60:FF:000010">
    <property type="entry name" value="Transcriptional activator Myb isoform A"/>
    <property type="match status" value="1"/>
</dbReference>
<accession>A0A024TSG8</accession>
<feature type="domain" description="Myb-like" evidence="3">
    <location>
        <begin position="122"/>
        <end position="172"/>
    </location>
</feature>
<dbReference type="CDD" id="cd00167">
    <property type="entry name" value="SANT"/>
    <property type="match status" value="2"/>
</dbReference>
<name>A0A024TSG8_9STRA</name>
<dbReference type="RefSeq" id="XP_008874204.1">
    <property type="nucleotide sequence ID" value="XM_008875982.1"/>
</dbReference>
<evidence type="ECO:0000259" key="3">
    <source>
        <dbReference type="PROSITE" id="PS50090"/>
    </source>
</evidence>
<dbReference type="InterPro" id="IPR001005">
    <property type="entry name" value="SANT/Myb"/>
</dbReference>
<evidence type="ECO:0000313" key="5">
    <source>
        <dbReference type="EMBL" id="ETV96958.1"/>
    </source>
</evidence>
<keyword evidence="1" id="KW-0677">Repeat</keyword>
<evidence type="ECO:0000259" key="4">
    <source>
        <dbReference type="PROSITE" id="PS51294"/>
    </source>
</evidence>
<dbReference type="PANTHER" id="PTHR45614:SF25">
    <property type="entry name" value="MYB PROTEIN"/>
    <property type="match status" value="1"/>
</dbReference>
<dbReference type="InterPro" id="IPR009057">
    <property type="entry name" value="Homeodomain-like_sf"/>
</dbReference>
<dbReference type="GO" id="GO:0005634">
    <property type="term" value="C:nucleus"/>
    <property type="evidence" value="ECO:0007669"/>
    <property type="project" value="TreeGrafter"/>
</dbReference>
<dbReference type="eggNOG" id="KOG0048">
    <property type="taxonomic scope" value="Eukaryota"/>
</dbReference>
<dbReference type="SUPFAM" id="SSF46689">
    <property type="entry name" value="Homeodomain-like"/>
    <property type="match status" value="2"/>
</dbReference>
<dbReference type="GO" id="GO:0000978">
    <property type="term" value="F:RNA polymerase II cis-regulatory region sequence-specific DNA binding"/>
    <property type="evidence" value="ECO:0007669"/>
    <property type="project" value="TreeGrafter"/>
</dbReference>
<reference evidence="5" key="1">
    <citation type="submission" date="2013-12" db="EMBL/GenBank/DDBJ databases">
        <title>The Genome Sequence of Aphanomyces invadans NJM9701.</title>
        <authorList>
            <consortium name="The Broad Institute Genomics Platform"/>
            <person name="Russ C."/>
            <person name="Tyler B."/>
            <person name="van West P."/>
            <person name="Dieguez-Uribeondo J."/>
            <person name="Young S.K."/>
            <person name="Zeng Q."/>
            <person name="Gargeya S."/>
            <person name="Fitzgerald M."/>
            <person name="Abouelleil A."/>
            <person name="Alvarado L."/>
            <person name="Chapman S.B."/>
            <person name="Gainer-Dewar J."/>
            <person name="Goldberg J."/>
            <person name="Griggs A."/>
            <person name="Gujja S."/>
            <person name="Hansen M."/>
            <person name="Howarth C."/>
            <person name="Imamovic A."/>
            <person name="Ireland A."/>
            <person name="Larimer J."/>
            <person name="McCowan C."/>
            <person name="Murphy C."/>
            <person name="Pearson M."/>
            <person name="Poon T.W."/>
            <person name="Priest M."/>
            <person name="Roberts A."/>
            <person name="Saif S."/>
            <person name="Shea T."/>
            <person name="Sykes S."/>
            <person name="Wortman J."/>
            <person name="Nusbaum C."/>
            <person name="Birren B."/>
        </authorList>
    </citation>
    <scope>NUCLEOTIDE SEQUENCE [LARGE SCALE GENOMIC DNA]</scope>
    <source>
        <strain evidence="5">NJM9701</strain>
    </source>
</reference>
<evidence type="ECO:0000256" key="2">
    <source>
        <dbReference type="ARBA" id="ARBA00023125"/>
    </source>
</evidence>
<sequence length="268" mass="30220">MGVKGTTIFDHWDFTLCITVAPTAPVPRVDQLLRDYVYLHGGKQWRGAVGLFGSRKSIRDCQHRWKCLSQLSMGKQAWTEAEDQTMVALVRGLGAHKWGVIASYLPGRSGKQCRERWCNQLDPSIRKTAWTTEEEAVLAALQAKYGNRWSVIAEKLPGRTDNCVKNHWHASVKPHKGMAHQSQRPPPPLKVEPRQPPLMSNTLPSLDTDKDVWNLQDLDLSTDNCWADQDFVWDHDGTTNSDLSPDAIVDTQHVEWLSSVDIFPSSAL</sequence>
<dbReference type="InterPro" id="IPR017930">
    <property type="entry name" value="Myb_dom"/>
</dbReference>
<feature type="domain" description="HTH myb-type" evidence="4">
    <location>
        <begin position="122"/>
        <end position="176"/>
    </location>
</feature>
<dbReference type="VEuPathDB" id="FungiDB:H310_09812"/>
<dbReference type="EMBL" id="KI913974">
    <property type="protein sequence ID" value="ETV96958.1"/>
    <property type="molecule type" value="Genomic_DNA"/>
</dbReference>
<keyword evidence="2" id="KW-0238">DNA-binding</keyword>
<feature type="domain" description="HTH myb-type" evidence="4">
    <location>
        <begin position="75"/>
        <end position="121"/>
    </location>
</feature>